<dbReference type="RefSeq" id="WP_390297995.1">
    <property type="nucleotide sequence ID" value="NZ_JBHULI010000002.1"/>
</dbReference>
<dbReference type="Gene3D" id="3.30.1390.10">
    <property type="match status" value="1"/>
</dbReference>
<protein>
    <submittedName>
        <fullName evidence="2">Ribosomal protein L7/L12</fullName>
    </submittedName>
</protein>
<keyword evidence="2" id="KW-0689">Ribosomal protein</keyword>
<name>A0ABW5JG87_9BACT</name>
<feature type="domain" description="Large ribosomal subunit protein bL12 C-terminal" evidence="1">
    <location>
        <begin position="17"/>
        <end position="52"/>
    </location>
</feature>
<proteinExistence type="predicted"/>
<keyword evidence="3" id="KW-1185">Reference proteome</keyword>
<dbReference type="Proteomes" id="UP001597460">
    <property type="component" value="Unassembled WGS sequence"/>
</dbReference>
<evidence type="ECO:0000313" key="3">
    <source>
        <dbReference type="Proteomes" id="UP001597460"/>
    </source>
</evidence>
<dbReference type="Pfam" id="PF00542">
    <property type="entry name" value="Ribosomal_L12"/>
    <property type="match status" value="1"/>
</dbReference>
<sequence>MSTPEDIINQINAEVRDGKKIQAIKILRQATGMGLKEAKDHIDSGKPITANMIKNTDIENTPPGCGSKTTTVLVFISIVLYQFLF</sequence>
<dbReference type="SUPFAM" id="SSF54736">
    <property type="entry name" value="ClpS-like"/>
    <property type="match status" value="1"/>
</dbReference>
<reference evidence="3" key="1">
    <citation type="journal article" date="2019" name="Int. J. Syst. Evol. Microbiol.">
        <title>The Global Catalogue of Microorganisms (GCM) 10K type strain sequencing project: providing services to taxonomists for standard genome sequencing and annotation.</title>
        <authorList>
            <consortium name="The Broad Institute Genomics Platform"/>
            <consortium name="The Broad Institute Genome Sequencing Center for Infectious Disease"/>
            <person name="Wu L."/>
            <person name="Ma J."/>
        </authorList>
    </citation>
    <scope>NUCLEOTIDE SEQUENCE [LARGE SCALE GENOMIC DNA]</scope>
    <source>
        <strain evidence="3">KCTC 52042</strain>
    </source>
</reference>
<dbReference type="EMBL" id="JBHULI010000002">
    <property type="protein sequence ID" value="MFD2531271.1"/>
    <property type="molecule type" value="Genomic_DNA"/>
</dbReference>
<comment type="caution">
    <text evidence="2">The sequence shown here is derived from an EMBL/GenBank/DDBJ whole genome shotgun (WGS) entry which is preliminary data.</text>
</comment>
<accession>A0ABW5JG87</accession>
<dbReference type="InterPro" id="IPR013823">
    <property type="entry name" value="Ribosomal_bL12_C"/>
</dbReference>
<gene>
    <name evidence="2" type="ORF">ACFSVN_02295</name>
</gene>
<organism evidence="2 3">
    <name type="scientific">Gracilimonas halophila</name>
    <dbReference type="NCBI Taxonomy" id="1834464"/>
    <lineage>
        <taxon>Bacteria</taxon>
        <taxon>Pseudomonadati</taxon>
        <taxon>Balneolota</taxon>
        <taxon>Balneolia</taxon>
        <taxon>Balneolales</taxon>
        <taxon>Balneolaceae</taxon>
        <taxon>Gracilimonas</taxon>
    </lineage>
</organism>
<keyword evidence="2" id="KW-0687">Ribonucleoprotein</keyword>
<dbReference type="GO" id="GO:0005840">
    <property type="term" value="C:ribosome"/>
    <property type="evidence" value="ECO:0007669"/>
    <property type="project" value="UniProtKB-KW"/>
</dbReference>
<evidence type="ECO:0000313" key="2">
    <source>
        <dbReference type="EMBL" id="MFD2531271.1"/>
    </source>
</evidence>
<evidence type="ECO:0000259" key="1">
    <source>
        <dbReference type="Pfam" id="PF00542"/>
    </source>
</evidence>
<dbReference type="InterPro" id="IPR014719">
    <property type="entry name" value="Ribosomal_bL12_C/ClpS-like"/>
</dbReference>